<dbReference type="PANTHER" id="PTHR24394:SF29">
    <property type="entry name" value="MYONEURIN"/>
    <property type="match status" value="1"/>
</dbReference>
<dbReference type="PANTHER" id="PTHR24394">
    <property type="entry name" value="ZINC FINGER PROTEIN"/>
    <property type="match status" value="1"/>
</dbReference>
<accession>A0A1E3QQB9</accession>
<gene>
    <name evidence="9" type="ORF">BABINDRAFT_23297</name>
</gene>
<name>A0A1E3QQB9_9ASCO</name>
<evidence type="ECO:0000256" key="4">
    <source>
        <dbReference type="ARBA" id="ARBA00022771"/>
    </source>
</evidence>
<dbReference type="Proteomes" id="UP000094336">
    <property type="component" value="Unassembled WGS sequence"/>
</dbReference>
<reference evidence="10" key="1">
    <citation type="submission" date="2016-05" db="EMBL/GenBank/DDBJ databases">
        <title>Comparative genomics of biotechnologically important yeasts.</title>
        <authorList>
            <consortium name="DOE Joint Genome Institute"/>
            <person name="Riley R."/>
            <person name="Haridas S."/>
            <person name="Wolfe K.H."/>
            <person name="Lopes M.R."/>
            <person name="Hittinger C.T."/>
            <person name="Goker M."/>
            <person name="Salamov A."/>
            <person name="Wisecaver J."/>
            <person name="Long T.M."/>
            <person name="Aerts A.L."/>
            <person name="Barry K."/>
            <person name="Choi C."/>
            <person name="Clum A."/>
            <person name="Coughlan A.Y."/>
            <person name="Deshpande S."/>
            <person name="Douglass A.P."/>
            <person name="Hanson S.J."/>
            <person name="Klenk H.-P."/>
            <person name="Labutti K."/>
            <person name="Lapidus A."/>
            <person name="Lindquist E."/>
            <person name="Lipzen A."/>
            <person name="Meier-Kolthoff J.P."/>
            <person name="Ohm R.A."/>
            <person name="Otillar R.P."/>
            <person name="Pangilinan J."/>
            <person name="Peng Y."/>
            <person name="Rokas A."/>
            <person name="Rosa C.A."/>
            <person name="Scheuner C."/>
            <person name="Sibirny A.A."/>
            <person name="Slot J.C."/>
            <person name="Stielow J.B."/>
            <person name="Sun H."/>
            <person name="Kurtzman C.P."/>
            <person name="Blackwell M."/>
            <person name="Grigoriev I.V."/>
            <person name="Jeffries T.W."/>
        </authorList>
    </citation>
    <scope>NUCLEOTIDE SEQUENCE [LARGE SCALE GENOMIC DNA]</scope>
    <source>
        <strain evidence="10">NRRL Y-12698</strain>
    </source>
</reference>
<dbReference type="EMBL" id="KV454431">
    <property type="protein sequence ID" value="ODQ79871.1"/>
    <property type="molecule type" value="Genomic_DNA"/>
</dbReference>
<sequence length="87" mass="10501">YPCEQCGKSFNRPYNLRSHMKTHSTDKPHACQYCNRRFARTHDRKRHELLHEGEKKFKCFGYLRDGKLTWGCNRKFARADALGRHFR</sequence>
<dbReference type="InterPro" id="IPR036236">
    <property type="entry name" value="Znf_C2H2_sf"/>
</dbReference>
<feature type="domain" description="C2H2-type" evidence="8">
    <location>
        <begin position="1"/>
        <end position="28"/>
    </location>
</feature>
<dbReference type="Pfam" id="PF00096">
    <property type="entry name" value="zf-C2H2"/>
    <property type="match status" value="1"/>
</dbReference>
<keyword evidence="3" id="KW-0677">Repeat</keyword>
<keyword evidence="10" id="KW-1185">Reference proteome</keyword>
<comment type="subcellular location">
    <subcellularLocation>
        <location evidence="1">Nucleus</location>
    </subcellularLocation>
</comment>
<feature type="non-terminal residue" evidence="9">
    <location>
        <position position="1"/>
    </location>
</feature>
<keyword evidence="5" id="KW-0862">Zinc</keyword>
<evidence type="ECO:0000256" key="7">
    <source>
        <dbReference type="PROSITE-ProRule" id="PRU00042"/>
    </source>
</evidence>
<evidence type="ECO:0000259" key="8">
    <source>
        <dbReference type="PROSITE" id="PS50157"/>
    </source>
</evidence>
<feature type="non-terminal residue" evidence="9">
    <location>
        <position position="87"/>
    </location>
</feature>
<keyword evidence="2" id="KW-0479">Metal-binding</keyword>
<dbReference type="RefSeq" id="XP_018985199.1">
    <property type="nucleotide sequence ID" value="XM_019131307.1"/>
</dbReference>
<evidence type="ECO:0000256" key="6">
    <source>
        <dbReference type="ARBA" id="ARBA00023242"/>
    </source>
</evidence>
<evidence type="ECO:0000256" key="5">
    <source>
        <dbReference type="ARBA" id="ARBA00022833"/>
    </source>
</evidence>
<dbReference type="Gene3D" id="3.30.160.60">
    <property type="entry name" value="Classic Zinc Finger"/>
    <property type="match status" value="2"/>
</dbReference>
<keyword evidence="6" id="KW-0539">Nucleus</keyword>
<keyword evidence="4 7" id="KW-0863">Zinc-finger</keyword>
<dbReference type="STRING" id="984486.A0A1E3QQB9"/>
<dbReference type="FunFam" id="3.30.160.60:FF:000182">
    <property type="entry name" value="zinc finger protein 366"/>
    <property type="match status" value="1"/>
</dbReference>
<evidence type="ECO:0000256" key="1">
    <source>
        <dbReference type="ARBA" id="ARBA00004123"/>
    </source>
</evidence>
<dbReference type="GO" id="GO:0008270">
    <property type="term" value="F:zinc ion binding"/>
    <property type="evidence" value="ECO:0007669"/>
    <property type="project" value="UniProtKB-KW"/>
</dbReference>
<dbReference type="SUPFAM" id="SSF57667">
    <property type="entry name" value="beta-beta-alpha zinc fingers"/>
    <property type="match status" value="1"/>
</dbReference>
<dbReference type="GeneID" id="30149160"/>
<evidence type="ECO:0000313" key="9">
    <source>
        <dbReference type="EMBL" id="ODQ79871.1"/>
    </source>
</evidence>
<evidence type="ECO:0000256" key="2">
    <source>
        <dbReference type="ARBA" id="ARBA00022723"/>
    </source>
</evidence>
<dbReference type="OrthoDB" id="8117402at2759"/>
<dbReference type="SMART" id="SM00355">
    <property type="entry name" value="ZnF_C2H2"/>
    <property type="match status" value="2"/>
</dbReference>
<proteinExistence type="predicted"/>
<dbReference type="GO" id="GO:0000981">
    <property type="term" value="F:DNA-binding transcription factor activity, RNA polymerase II-specific"/>
    <property type="evidence" value="ECO:0007669"/>
    <property type="project" value="TreeGrafter"/>
</dbReference>
<evidence type="ECO:0000256" key="3">
    <source>
        <dbReference type="ARBA" id="ARBA00022737"/>
    </source>
</evidence>
<feature type="domain" description="C2H2-type" evidence="8">
    <location>
        <begin position="29"/>
        <end position="56"/>
    </location>
</feature>
<dbReference type="PROSITE" id="PS50157">
    <property type="entry name" value="ZINC_FINGER_C2H2_2"/>
    <property type="match status" value="2"/>
</dbReference>
<dbReference type="PROSITE" id="PS00028">
    <property type="entry name" value="ZINC_FINGER_C2H2_1"/>
    <property type="match status" value="2"/>
</dbReference>
<organism evidence="9 10">
    <name type="scientific">Babjeviella inositovora NRRL Y-12698</name>
    <dbReference type="NCBI Taxonomy" id="984486"/>
    <lineage>
        <taxon>Eukaryota</taxon>
        <taxon>Fungi</taxon>
        <taxon>Dikarya</taxon>
        <taxon>Ascomycota</taxon>
        <taxon>Saccharomycotina</taxon>
        <taxon>Pichiomycetes</taxon>
        <taxon>Serinales incertae sedis</taxon>
        <taxon>Babjeviella</taxon>
    </lineage>
</organism>
<protein>
    <recommendedName>
        <fullName evidence="8">C2H2-type domain-containing protein</fullName>
    </recommendedName>
</protein>
<dbReference type="GO" id="GO:0005634">
    <property type="term" value="C:nucleus"/>
    <property type="evidence" value="ECO:0007669"/>
    <property type="project" value="UniProtKB-SubCell"/>
</dbReference>
<evidence type="ECO:0000313" key="10">
    <source>
        <dbReference type="Proteomes" id="UP000094336"/>
    </source>
</evidence>
<dbReference type="InterPro" id="IPR013087">
    <property type="entry name" value="Znf_C2H2_type"/>
</dbReference>
<dbReference type="AlphaFoldDB" id="A0A1E3QQB9"/>